<reference evidence="1 2" key="1">
    <citation type="submission" date="2020-04" db="EMBL/GenBank/DDBJ databases">
        <title>Paraburkholderia sp. G-4-1-8 isolated from soil.</title>
        <authorList>
            <person name="Dahal R.H."/>
        </authorList>
    </citation>
    <scope>NUCLEOTIDE SEQUENCE [LARGE SCALE GENOMIC DNA]</scope>
    <source>
        <strain evidence="1 2">G-4-1-8</strain>
    </source>
</reference>
<evidence type="ECO:0000313" key="1">
    <source>
        <dbReference type="EMBL" id="NML34541.1"/>
    </source>
</evidence>
<protein>
    <submittedName>
        <fullName evidence="1">Uncharacterized protein</fullName>
    </submittedName>
</protein>
<keyword evidence="2" id="KW-1185">Reference proteome</keyword>
<evidence type="ECO:0000313" key="2">
    <source>
        <dbReference type="Proteomes" id="UP000583127"/>
    </source>
</evidence>
<accession>A0A7Y0A132</accession>
<organism evidence="1 2">
    <name type="scientific">Paraburkholderia antibiotica</name>
    <dbReference type="NCBI Taxonomy" id="2728839"/>
    <lineage>
        <taxon>Bacteria</taxon>
        <taxon>Pseudomonadati</taxon>
        <taxon>Pseudomonadota</taxon>
        <taxon>Betaproteobacteria</taxon>
        <taxon>Burkholderiales</taxon>
        <taxon>Burkholderiaceae</taxon>
        <taxon>Paraburkholderia</taxon>
    </lineage>
</organism>
<dbReference type="Proteomes" id="UP000583127">
    <property type="component" value="Unassembled WGS sequence"/>
</dbReference>
<dbReference type="AlphaFoldDB" id="A0A7Y0A132"/>
<dbReference type="RefSeq" id="WP_169500724.1">
    <property type="nucleotide sequence ID" value="NZ_JABBFZ010000022.1"/>
</dbReference>
<sequence>MNVIDLTSYFPGRRRKRDNARLKNSVPVTLPTDCILIAIEDDGTYSAMFRGRFGRERMMSINALNEVAARRSRDDS</sequence>
<dbReference type="EMBL" id="JABBFZ010000022">
    <property type="protein sequence ID" value="NML34541.1"/>
    <property type="molecule type" value="Genomic_DNA"/>
</dbReference>
<proteinExistence type="predicted"/>
<gene>
    <name evidence="1" type="ORF">HHL14_27380</name>
</gene>
<name>A0A7Y0A132_9BURK</name>
<comment type="caution">
    <text evidence="1">The sequence shown here is derived from an EMBL/GenBank/DDBJ whole genome shotgun (WGS) entry which is preliminary data.</text>
</comment>